<evidence type="ECO:0000256" key="3">
    <source>
        <dbReference type="ARBA" id="ARBA00023163"/>
    </source>
</evidence>
<dbReference type="Pfam" id="PF13377">
    <property type="entry name" value="Peripla_BP_3"/>
    <property type="match status" value="1"/>
</dbReference>
<dbReference type="SUPFAM" id="SSF46785">
    <property type="entry name" value="Winged helix' DNA-binding domain"/>
    <property type="match status" value="1"/>
</dbReference>
<dbReference type="RefSeq" id="WP_147922337.1">
    <property type="nucleotide sequence ID" value="NZ_VRTY01000050.1"/>
</dbReference>
<dbReference type="AlphaFoldDB" id="A0A5C8K0R1"/>
<evidence type="ECO:0000256" key="2">
    <source>
        <dbReference type="ARBA" id="ARBA00023125"/>
    </source>
</evidence>
<dbReference type="GO" id="GO:0003700">
    <property type="term" value="F:DNA-binding transcription factor activity"/>
    <property type="evidence" value="ECO:0007669"/>
    <property type="project" value="InterPro"/>
</dbReference>
<evidence type="ECO:0000313" key="6">
    <source>
        <dbReference type="Proteomes" id="UP000321926"/>
    </source>
</evidence>
<dbReference type="SMART" id="SM00345">
    <property type="entry name" value="HTH_GNTR"/>
    <property type="match status" value="1"/>
</dbReference>
<dbReference type="SUPFAM" id="SSF53822">
    <property type="entry name" value="Periplasmic binding protein-like I"/>
    <property type="match status" value="1"/>
</dbReference>
<dbReference type="EMBL" id="VRTY01000050">
    <property type="protein sequence ID" value="TXK44300.1"/>
    <property type="molecule type" value="Genomic_DNA"/>
</dbReference>
<keyword evidence="3" id="KW-0804">Transcription</keyword>
<evidence type="ECO:0000313" key="5">
    <source>
        <dbReference type="EMBL" id="TXK44300.1"/>
    </source>
</evidence>
<dbReference type="InterPro" id="IPR046335">
    <property type="entry name" value="LacI/GalR-like_sensor"/>
</dbReference>
<dbReference type="Proteomes" id="UP000321926">
    <property type="component" value="Unassembled WGS sequence"/>
</dbReference>
<dbReference type="InterPro" id="IPR028082">
    <property type="entry name" value="Peripla_BP_I"/>
</dbReference>
<feature type="domain" description="HTH gntR-type" evidence="4">
    <location>
        <begin position="13"/>
        <end position="81"/>
    </location>
</feature>
<evidence type="ECO:0000256" key="1">
    <source>
        <dbReference type="ARBA" id="ARBA00023015"/>
    </source>
</evidence>
<evidence type="ECO:0000259" key="4">
    <source>
        <dbReference type="PROSITE" id="PS50949"/>
    </source>
</evidence>
<organism evidence="5 6">
    <name type="scientific">Pontibacter qinzhouensis</name>
    <dbReference type="NCBI Taxonomy" id="2603253"/>
    <lineage>
        <taxon>Bacteria</taxon>
        <taxon>Pseudomonadati</taxon>
        <taxon>Bacteroidota</taxon>
        <taxon>Cytophagia</taxon>
        <taxon>Cytophagales</taxon>
        <taxon>Hymenobacteraceae</taxon>
        <taxon>Pontibacter</taxon>
    </lineage>
</organism>
<name>A0A5C8K0R1_9BACT</name>
<comment type="caution">
    <text evidence="5">The sequence shown here is derived from an EMBL/GenBank/DDBJ whole genome shotgun (WGS) entry which is preliminary data.</text>
</comment>
<keyword evidence="2" id="KW-0238">DNA-binding</keyword>
<dbReference type="PANTHER" id="PTHR38445:SF10">
    <property type="entry name" value="GNTR-FAMILY TRANSCRIPTIONAL REGULATOR"/>
    <property type="match status" value="1"/>
</dbReference>
<dbReference type="CDD" id="cd07377">
    <property type="entry name" value="WHTH_GntR"/>
    <property type="match status" value="1"/>
</dbReference>
<reference evidence="5 6" key="1">
    <citation type="submission" date="2019-08" db="EMBL/GenBank/DDBJ databases">
        <authorList>
            <person name="Shi S."/>
        </authorList>
    </citation>
    <scope>NUCLEOTIDE SEQUENCE [LARGE SCALE GENOMIC DNA]</scope>
    <source>
        <strain evidence="5 6">GY10130</strain>
    </source>
</reference>
<dbReference type="InterPro" id="IPR036390">
    <property type="entry name" value="WH_DNA-bd_sf"/>
</dbReference>
<dbReference type="Gene3D" id="1.10.10.10">
    <property type="entry name" value="Winged helix-like DNA-binding domain superfamily/Winged helix DNA-binding domain"/>
    <property type="match status" value="1"/>
</dbReference>
<dbReference type="Pfam" id="PF00392">
    <property type="entry name" value="GntR"/>
    <property type="match status" value="1"/>
</dbReference>
<dbReference type="PANTHER" id="PTHR38445">
    <property type="entry name" value="HTH-TYPE TRANSCRIPTIONAL REPRESSOR YTRA"/>
    <property type="match status" value="1"/>
</dbReference>
<dbReference type="Gene3D" id="3.40.50.2300">
    <property type="match status" value="1"/>
</dbReference>
<dbReference type="OrthoDB" id="742238at2"/>
<protein>
    <submittedName>
        <fullName evidence="5">GntR family transcriptional regulator</fullName>
    </submittedName>
</protein>
<accession>A0A5C8K0R1</accession>
<proteinExistence type="predicted"/>
<sequence>MEILNRINAASAIPVYLQVADAILTGIQTGVLKRDRKLPSINKLSESNYISRDTVSKAYDVLRKRGVVNSIRTGGFYVKDNYITTGLSVLLLLNKLSAHKKHIYYALLKNLGAGAVVNLHVHHADGKICERLIEENLARYSYIAVLPHFNKNMEYARQAIRKVPKEQLLLLDKKLDDYEGKCAAVYQDFEGDIRNALNQGKDLLARYSRLTLVQPSSMAYPKEILKGFRLFCQQSLFEHNVIDAIKPQLELKGTAFVVLDESDLVDLIALGKQKGLSLGKDYGMISYNDNPLKEVLENGITVISTDHVKMGETAAYLMKHGLKEQQANPFTLIRRNSL</sequence>
<dbReference type="InterPro" id="IPR036388">
    <property type="entry name" value="WH-like_DNA-bd_sf"/>
</dbReference>
<dbReference type="InterPro" id="IPR000524">
    <property type="entry name" value="Tscrpt_reg_HTH_GntR"/>
</dbReference>
<keyword evidence="1" id="KW-0805">Transcription regulation</keyword>
<keyword evidence="6" id="KW-1185">Reference proteome</keyword>
<gene>
    <name evidence="5" type="ORF">FVR03_13770</name>
</gene>
<dbReference type="GO" id="GO:0003677">
    <property type="term" value="F:DNA binding"/>
    <property type="evidence" value="ECO:0007669"/>
    <property type="project" value="UniProtKB-KW"/>
</dbReference>
<dbReference type="PROSITE" id="PS50949">
    <property type="entry name" value="HTH_GNTR"/>
    <property type="match status" value="1"/>
</dbReference>